<dbReference type="Pfam" id="PF00990">
    <property type="entry name" value="GGDEF"/>
    <property type="match status" value="1"/>
</dbReference>
<dbReference type="OrthoDB" id="9812260at2"/>
<feature type="transmembrane region" description="Helical" evidence="3">
    <location>
        <begin position="66"/>
        <end position="87"/>
    </location>
</feature>
<dbReference type="PROSITE" id="PS50887">
    <property type="entry name" value="GGDEF"/>
    <property type="match status" value="1"/>
</dbReference>
<dbReference type="AlphaFoldDB" id="A0A0M7A2J0"/>
<dbReference type="InterPro" id="IPR050469">
    <property type="entry name" value="Diguanylate_Cyclase"/>
</dbReference>
<feature type="transmembrane region" description="Helical" evidence="3">
    <location>
        <begin position="125"/>
        <end position="144"/>
    </location>
</feature>
<dbReference type="InterPro" id="IPR029787">
    <property type="entry name" value="Nucleotide_cyclase"/>
</dbReference>
<sequence length="410" mass="44809">MTLDTPTLLIALAAAEFASALILLAFLVSLKKANRATRLAFAIYAPAMFLVACGTVLVAFRSEISAFWSITFANALFLIGFALRPEAIAVFYGRPARGWMLLAALSGWTVICIVPDFFASFTLRLIFVQSMLLAAAAYSVWRVFRLNSEHLTSVRLFMVGSFLEASAYLMTIGSQIIYQHESLKVFANPIQPLAYLVLLMVAIVIVSASFVAMAIERIQVRFEKQALTDSLTGLANRRAFIKAAKRWFSSTAQTQAYTLILIDIDHFKSINDQFGHTAGDRVLASFGTAMKSIFARAIPPGRIGGEEFAVLLPETEKADAVHLLGRLREVISQCAICPKSEASGITVSAGLITATTSHDFEQAFDHADQLLYEAKKTGRNRHVALDKTVPSDELTIVNTANQPRGMVASL</sequence>
<dbReference type="FunFam" id="3.30.70.270:FF:000001">
    <property type="entry name" value="Diguanylate cyclase domain protein"/>
    <property type="match status" value="1"/>
</dbReference>
<proteinExistence type="predicted"/>
<feature type="domain" description="GGDEF" evidence="4">
    <location>
        <begin position="255"/>
        <end position="387"/>
    </location>
</feature>
<evidence type="ECO:0000259" key="4">
    <source>
        <dbReference type="PROSITE" id="PS50887"/>
    </source>
</evidence>
<dbReference type="EMBL" id="CXWD01000006">
    <property type="protein sequence ID" value="CTQ68781.1"/>
    <property type="molecule type" value="Genomic_DNA"/>
</dbReference>
<feature type="transmembrane region" description="Helical" evidence="3">
    <location>
        <begin position="193"/>
        <end position="215"/>
    </location>
</feature>
<dbReference type="InterPro" id="IPR043128">
    <property type="entry name" value="Rev_trsase/Diguanyl_cyclase"/>
</dbReference>
<feature type="transmembrane region" description="Helical" evidence="3">
    <location>
        <begin position="6"/>
        <end position="27"/>
    </location>
</feature>
<dbReference type="Proteomes" id="UP000053235">
    <property type="component" value="Unassembled WGS sequence"/>
</dbReference>
<dbReference type="GO" id="GO:0052621">
    <property type="term" value="F:diguanylate cyclase activity"/>
    <property type="evidence" value="ECO:0007669"/>
    <property type="project" value="UniProtKB-EC"/>
</dbReference>
<dbReference type="CDD" id="cd01949">
    <property type="entry name" value="GGDEF"/>
    <property type="match status" value="1"/>
</dbReference>
<feature type="transmembrane region" description="Helical" evidence="3">
    <location>
        <begin position="156"/>
        <end position="178"/>
    </location>
</feature>
<organism evidence="5 6">
    <name type="scientific">Roseibium alexandrii</name>
    <dbReference type="NCBI Taxonomy" id="388408"/>
    <lineage>
        <taxon>Bacteria</taxon>
        <taxon>Pseudomonadati</taxon>
        <taxon>Pseudomonadota</taxon>
        <taxon>Alphaproteobacteria</taxon>
        <taxon>Hyphomicrobiales</taxon>
        <taxon>Stappiaceae</taxon>
        <taxon>Roseibium</taxon>
    </lineage>
</organism>
<gene>
    <name evidence="5" type="primary">yedQ_1</name>
    <name evidence="5" type="ORF">LAX5112_01884</name>
</gene>
<dbReference type="Gene3D" id="3.30.70.270">
    <property type="match status" value="1"/>
</dbReference>
<dbReference type="PANTHER" id="PTHR45138:SF9">
    <property type="entry name" value="DIGUANYLATE CYCLASE DGCM-RELATED"/>
    <property type="match status" value="1"/>
</dbReference>
<dbReference type="RefSeq" id="WP_055671582.1">
    <property type="nucleotide sequence ID" value="NZ_CXWD01000006.1"/>
</dbReference>
<evidence type="ECO:0000256" key="1">
    <source>
        <dbReference type="ARBA" id="ARBA00012528"/>
    </source>
</evidence>
<keyword evidence="3" id="KW-0472">Membrane</keyword>
<reference evidence="6" key="1">
    <citation type="submission" date="2015-07" db="EMBL/GenBank/DDBJ databases">
        <authorList>
            <person name="Rodrigo-Torres Lidia"/>
            <person name="Arahal R.David."/>
        </authorList>
    </citation>
    <scope>NUCLEOTIDE SEQUENCE [LARGE SCALE GENOMIC DNA]</scope>
    <source>
        <strain evidence="6">CECT 5112</strain>
    </source>
</reference>
<name>A0A0M7A2J0_9HYPH</name>
<dbReference type="SUPFAM" id="SSF55073">
    <property type="entry name" value="Nucleotide cyclase"/>
    <property type="match status" value="1"/>
</dbReference>
<accession>A0A0M7A2J0</accession>
<evidence type="ECO:0000256" key="3">
    <source>
        <dbReference type="SAM" id="Phobius"/>
    </source>
</evidence>
<keyword evidence="5" id="KW-0548">Nucleotidyltransferase</keyword>
<keyword evidence="3" id="KW-0812">Transmembrane</keyword>
<dbReference type="NCBIfam" id="TIGR00254">
    <property type="entry name" value="GGDEF"/>
    <property type="match status" value="1"/>
</dbReference>
<dbReference type="EC" id="2.7.7.65" evidence="1"/>
<evidence type="ECO:0000256" key="2">
    <source>
        <dbReference type="ARBA" id="ARBA00034247"/>
    </source>
</evidence>
<dbReference type="STRING" id="388408.LAX5112_01884"/>
<dbReference type="InterPro" id="IPR000160">
    <property type="entry name" value="GGDEF_dom"/>
</dbReference>
<protein>
    <recommendedName>
        <fullName evidence="1">diguanylate cyclase</fullName>
        <ecNumber evidence="1">2.7.7.65</ecNumber>
    </recommendedName>
</protein>
<keyword evidence="6" id="KW-1185">Reference proteome</keyword>
<feature type="transmembrane region" description="Helical" evidence="3">
    <location>
        <begin position="99"/>
        <end position="119"/>
    </location>
</feature>
<dbReference type="PANTHER" id="PTHR45138">
    <property type="entry name" value="REGULATORY COMPONENTS OF SENSORY TRANSDUCTION SYSTEM"/>
    <property type="match status" value="1"/>
</dbReference>
<dbReference type="SMART" id="SM00267">
    <property type="entry name" value="GGDEF"/>
    <property type="match status" value="1"/>
</dbReference>
<evidence type="ECO:0000313" key="5">
    <source>
        <dbReference type="EMBL" id="CTQ68781.1"/>
    </source>
</evidence>
<evidence type="ECO:0000313" key="6">
    <source>
        <dbReference type="Proteomes" id="UP000053235"/>
    </source>
</evidence>
<keyword evidence="5" id="KW-0808">Transferase</keyword>
<keyword evidence="3" id="KW-1133">Transmembrane helix</keyword>
<feature type="transmembrane region" description="Helical" evidence="3">
    <location>
        <begin position="39"/>
        <end position="60"/>
    </location>
</feature>
<comment type="catalytic activity">
    <reaction evidence="2">
        <text>2 GTP = 3',3'-c-di-GMP + 2 diphosphate</text>
        <dbReference type="Rhea" id="RHEA:24898"/>
        <dbReference type="ChEBI" id="CHEBI:33019"/>
        <dbReference type="ChEBI" id="CHEBI:37565"/>
        <dbReference type="ChEBI" id="CHEBI:58805"/>
        <dbReference type="EC" id="2.7.7.65"/>
    </reaction>
</comment>